<evidence type="ECO:0000313" key="6">
    <source>
        <dbReference type="Proteomes" id="UP000184111"/>
    </source>
</evidence>
<dbReference type="PANTHER" id="PTHR36852:SF1">
    <property type="entry name" value="PROTEIN GVPL 2"/>
    <property type="match status" value="1"/>
</dbReference>
<organism evidence="5 6">
    <name type="scientific">Actinacidiphila paucisporea</name>
    <dbReference type="NCBI Taxonomy" id="310782"/>
    <lineage>
        <taxon>Bacteria</taxon>
        <taxon>Bacillati</taxon>
        <taxon>Actinomycetota</taxon>
        <taxon>Actinomycetes</taxon>
        <taxon>Kitasatosporales</taxon>
        <taxon>Streptomycetaceae</taxon>
        <taxon>Actinacidiphila</taxon>
    </lineage>
</organism>
<evidence type="ECO:0000313" key="5">
    <source>
        <dbReference type="EMBL" id="SHM83497.1"/>
    </source>
</evidence>
<keyword evidence="6" id="KW-1185">Reference proteome</keyword>
<dbReference type="RefSeq" id="WP_235002342.1">
    <property type="nucleotide sequence ID" value="NZ_FRBI01000015.1"/>
</dbReference>
<dbReference type="GO" id="GO:0031412">
    <property type="term" value="P:gas vesicle organization"/>
    <property type="evidence" value="ECO:0007669"/>
    <property type="project" value="InterPro"/>
</dbReference>
<sequence length="282" mass="29073">MTATDEAPVAAPGAMATCVFAVRRGGPSGGLTGVRGHAAGGHVGLLPLPGGLWAVAQDVPAELFSQEALRARLSDPEQLEDCARAHHAVVTAAAADGPVVPLALATLFTDAERARATLDEQQPRFLAALDRLTGRTEWAVKVHVRHRGGNGTEGPAAPGPAASTSGRAYLSRVRGREKDRRARQDAALDAARQVHEAAAGFAVASVRRRPHGTEITGRGRVQVLNAAYLVDDARADRLVAAVRAMTGAFAGVDAHAEVSGPWVPYSFAEVADAGSVADGGIG</sequence>
<comment type="similarity">
    <text evidence="3">Belongs to the gas vesicle GvpF/GvpL family.</text>
</comment>
<proteinExistence type="inferred from homology"/>
<gene>
    <name evidence="5" type="ORF">SAMN05216499_11518</name>
</gene>
<dbReference type="STRING" id="310782.SAMN05216499_11518"/>
<reference evidence="5 6" key="1">
    <citation type="submission" date="2016-11" db="EMBL/GenBank/DDBJ databases">
        <authorList>
            <person name="Jaros S."/>
            <person name="Januszkiewicz K."/>
            <person name="Wedrychowicz H."/>
        </authorList>
    </citation>
    <scope>NUCLEOTIDE SEQUENCE [LARGE SCALE GENOMIC DNA]</scope>
    <source>
        <strain evidence="5 6">CGMCC 4.2025</strain>
    </source>
</reference>
<dbReference type="PANTHER" id="PTHR36852">
    <property type="entry name" value="PROTEIN GVPL 2"/>
    <property type="match status" value="1"/>
</dbReference>
<dbReference type="InterPro" id="IPR009430">
    <property type="entry name" value="GvpL/GvpF"/>
</dbReference>
<evidence type="ECO:0000256" key="4">
    <source>
        <dbReference type="SAM" id="MobiDB-lite"/>
    </source>
</evidence>
<dbReference type="Proteomes" id="UP000184111">
    <property type="component" value="Unassembled WGS sequence"/>
</dbReference>
<keyword evidence="1" id="KW-0304">Gas vesicle</keyword>
<accession>A0A1M7M050</accession>
<evidence type="ECO:0000256" key="1">
    <source>
        <dbReference type="ARBA" id="ARBA00022987"/>
    </source>
</evidence>
<comment type="subcellular location">
    <subcellularLocation>
        <location evidence="2">Gas vesicle</location>
    </subcellularLocation>
</comment>
<feature type="compositionally biased region" description="Low complexity" evidence="4">
    <location>
        <begin position="153"/>
        <end position="165"/>
    </location>
</feature>
<evidence type="ECO:0000256" key="2">
    <source>
        <dbReference type="ARBA" id="ARBA00035108"/>
    </source>
</evidence>
<dbReference type="GO" id="GO:0031411">
    <property type="term" value="C:gas vesicle"/>
    <property type="evidence" value="ECO:0007669"/>
    <property type="project" value="UniProtKB-SubCell"/>
</dbReference>
<dbReference type="AlphaFoldDB" id="A0A1M7M050"/>
<name>A0A1M7M050_9ACTN</name>
<dbReference type="EMBL" id="FRBI01000015">
    <property type="protein sequence ID" value="SHM83497.1"/>
    <property type="molecule type" value="Genomic_DNA"/>
</dbReference>
<protein>
    <submittedName>
        <fullName evidence="5">Gas vesicle synthesis protein GvpL/GvpF</fullName>
    </submittedName>
</protein>
<dbReference type="Pfam" id="PF06386">
    <property type="entry name" value="GvpL_GvpF"/>
    <property type="match status" value="1"/>
</dbReference>
<evidence type="ECO:0000256" key="3">
    <source>
        <dbReference type="ARBA" id="ARBA00035643"/>
    </source>
</evidence>
<feature type="region of interest" description="Disordered" evidence="4">
    <location>
        <begin position="146"/>
        <end position="165"/>
    </location>
</feature>